<keyword evidence="3" id="KW-0378">Hydrolase</keyword>
<gene>
    <name evidence="3" type="ORF">QBC46DRAFT_308624</name>
</gene>
<protein>
    <submittedName>
        <fullName evidence="3">SGNH hydrolase-type esterase domain-containing protein</fullName>
    </submittedName>
</protein>
<feature type="domain" description="SGNH hydrolase-type esterase" evidence="2">
    <location>
        <begin position="219"/>
        <end position="412"/>
    </location>
</feature>
<dbReference type="InterPro" id="IPR036514">
    <property type="entry name" value="SGNH_hydro_sf"/>
</dbReference>
<sequence>MLSSIGLRGALGLLYLTSSVLGKCTEHWVDIWGSMPQLVEPANLPNPPYNASGVVFQNATLRQTVYITQDASTIRLQFSNAFGGSDLPITAVTVALPGNLTAAGGAGTSSIDTTTIQTVTFSGSAGFIVPNGALVVSDPIKLDVKAQSVLAVTMYLAQGQTTNSITGHPGSRTTSYMVPGNHVSTADVAGVEGSAHVDHWYFLTTIEGWLPASRRALVVVGDSISDGRGSTTNANNRWPDQLLSRMQSNPETKGISVINEAAGGNRILYDGLGPNALGRIERDVIAQSGVGYAIIYEGVNDIGTAATDVATQKANGDRVISAYDQMITRLHRRGTAVFGATITPMSGPGQTYSDPNREAQRQRINEWIRTSGRFDAVVDFDKAVRDPNNGTQLSPLYNSGDYLHLNPEGYRVMAATVDLGLFSKFAGGVHTMT</sequence>
<accession>A0AAN6NEH6</accession>
<dbReference type="Gene3D" id="3.40.50.1110">
    <property type="entry name" value="SGNH hydrolase"/>
    <property type="match status" value="1"/>
</dbReference>
<dbReference type="InterPro" id="IPR053140">
    <property type="entry name" value="GDSL_Rv0518-like"/>
</dbReference>
<reference evidence="4" key="1">
    <citation type="journal article" date="2023" name="Mol. Phylogenet. Evol.">
        <title>Genome-scale phylogeny and comparative genomics of the fungal order Sordariales.</title>
        <authorList>
            <person name="Hensen N."/>
            <person name="Bonometti L."/>
            <person name="Westerberg I."/>
            <person name="Brannstrom I.O."/>
            <person name="Guillou S."/>
            <person name="Cros-Aarteil S."/>
            <person name="Calhoun S."/>
            <person name="Haridas S."/>
            <person name="Kuo A."/>
            <person name="Mondo S."/>
            <person name="Pangilinan J."/>
            <person name="Riley R."/>
            <person name="LaButti K."/>
            <person name="Andreopoulos B."/>
            <person name="Lipzen A."/>
            <person name="Chen C."/>
            <person name="Yan M."/>
            <person name="Daum C."/>
            <person name="Ng V."/>
            <person name="Clum A."/>
            <person name="Steindorff A."/>
            <person name="Ohm R.A."/>
            <person name="Martin F."/>
            <person name="Silar P."/>
            <person name="Natvig D.O."/>
            <person name="Lalanne C."/>
            <person name="Gautier V."/>
            <person name="Ament-Velasquez S.L."/>
            <person name="Kruys A."/>
            <person name="Hutchinson M.I."/>
            <person name="Powell A.J."/>
            <person name="Barry K."/>
            <person name="Miller A.N."/>
            <person name="Grigoriev I.V."/>
            <person name="Debuchy R."/>
            <person name="Gladieux P."/>
            <person name="Hiltunen Thoren M."/>
            <person name="Johannesson H."/>
        </authorList>
    </citation>
    <scope>NUCLEOTIDE SEQUENCE [LARGE SCALE GENOMIC DNA]</scope>
    <source>
        <strain evidence="4">CBS 340.73</strain>
    </source>
</reference>
<feature type="chain" id="PRO_5042952480" evidence="1">
    <location>
        <begin position="23"/>
        <end position="433"/>
    </location>
</feature>
<evidence type="ECO:0000313" key="3">
    <source>
        <dbReference type="EMBL" id="KAK3942713.1"/>
    </source>
</evidence>
<evidence type="ECO:0000313" key="4">
    <source>
        <dbReference type="Proteomes" id="UP001303473"/>
    </source>
</evidence>
<keyword evidence="1" id="KW-0732">Signal</keyword>
<dbReference type="PANTHER" id="PTHR43784:SF3">
    <property type="entry name" value="GDSL FAMILY LIPASE"/>
    <property type="match status" value="1"/>
</dbReference>
<keyword evidence="4" id="KW-1185">Reference proteome</keyword>
<dbReference type="InterPro" id="IPR013830">
    <property type="entry name" value="SGNH_hydro"/>
</dbReference>
<comment type="caution">
    <text evidence="3">The sequence shown here is derived from an EMBL/GenBank/DDBJ whole genome shotgun (WGS) entry which is preliminary data.</text>
</comment>
<proteinExistence type="predicted"/>
<dbReference type="Proteomes" id="UP001303473">
    <property type="component" value="Unassembled WGS sequence"/>
</dbReference>
<dbReference type="AlphaFoldDB" id="A0AAN6NEH6"/>
<dbReference type="GO" id="GO:0016787">
    <property type="term" value="F:hydrolase activity"/>
    <property type="evidence" value="ECO:0007669"/>
    <property type="project" value="UniProtKB-KW"/>
</dbReference>
<evidence type="ECO:0000256" key="1">
    <source>
        <dbReference type="SAM" id="SignalP"/>
    </source>
</evidence>
<dbReference type="SUPFAM" id="SSF52266">
    <property type="entry name" value="SGNH hydrolase"/>
    <property type="match status" value="1"/>
</dbReference>
<dbReference type="EMBL" id="MU853771">
    <property type="protein sequence ID" value="KAK3942713.1"/>
    <property type="molecule type" value="Genomic_DNA"/>
</dbReference>
<organism evidence="3 4">
    <name type="scientific">Diplogelasinospora grovesii</name>
    <dbReference type="NCBI Taxonomy" id="303347"/>
    <lineage>
        <taxon>Eukaryota</taxon>
        <taxon>Fungi</taxon>
        <taxon>Dikarya</taxon>
        <taxon>Ascomycota</taxon>
        <taxon>Pezizomycotina</taxon>
        <taxon>Sordariomycetes</taxon>
        <taxon>Sordariomycetidae</taxon>
        <taxon>Sordariales</taxon>
        <taxon>Diplogelasinosporaceae</taxon>
        <taxon>Diplogelasinospora</taxon>
    </lineage>
</organism>
<evidence type="ECO:0000259" key="2">
    <source>
        <dbReference type="Pfam" id="PF13472"/>
    </source>
</evidence>
<dbReference type="PANTHER" id="PTHR43784">
    <property type="entry name" value="GDSL-LIKE LIPASE/ACYLHYDROLASE, PUTATIVE (AFU_ORTHOLOGUE AFUA_2G00820)-RELATED"/>
    <property type="match status" value="1"/>
</dbReference>
<dbReference type="CDD" id="cd01830">
    <property type="entry name" value="XynE_like"/>
    <property type="match status" value="1"/>
</dbReference>
<name>A0AAN6NEH6_9PEZI</name>
<dbReference type="Pfam" id="PF13472">
    <property type="entry name" value="Lipase_GDSL_2"/>
    <property type="match status" value="1"/>
</dbReference>
<feature type="signal peptide" evidence="1">
    <location>
        <begin position="1"/>
        <end position="22"/>
    </location>
</feature>